<organism evidence="1 2">
    <name type="scientific">Alcanivorax quisquiliarum</name>
    <dbReference type="NCBI Taxonomy" id="2933565"/>
    <lineage>
        <taxon>Bacteria</taxon>
        <taxon>Pseudomonadati</taxon>
        <taxon>Pseudomonadota</taxon>
        <taxon>Gammaproteobacteria</taxon>
        <taxon>Oceanospirillales</taxon>
        <taxon>Alcanivoracaceae</taxon>
        <taxon>Alcanivorax</taxon>
    </lineage>
</organism>
<dbReference type="Proteomes" id="UP001165524">
    <property type="component" value="Unassembled WGS sequence"/>
</dbReference>
<comment type="caution">
    <text evidence="1">The sequence shown here is derived from an EMBL/GenBank/DDBJ whole genome shotgun (WGS) entry which is preliminary data.</text>
</comment>
<dbReference type="EMBL" id="JALKII010000005">
    <property type="protein sequence ID" value="MCK0537916.1"/>
    <property type="molecule type" value="Genomic_DNA"/>
</dbReference>
<dbReference type="CDD" id="cd09731">
    <property type="entry name" value="Cse2_I-E"/>
    <property type="match status" value="1"/>
</dbReference>
<name>A0ABT0E7V2_9GAMM</name>
<evidence type="ECO:0000313" key="2">
    <source>
        <dbReference type="Proteomes" id="UP001165524"/>
    </source>
</evidence>
<dbReference type="InterPro" id="IPR013382">
    <property type="entry name" value="CRISPR-assoc_prot_Cse2"/>
</dbReference>
<reference evidence="1" key="1">
    <citation type="submission" date="2022-04" db="EMBL/GenBank/DDBJ databases">
        <title>Alcanivorax sp. CY1518 draft genome sequence.</title>
        <authorList>
            <person name="Zhao G."/>
            <person name="An M."/>
        </authorList>
    </citation>
    <scope>NUCLEOTIDE SEQUENCE</scope>
    <source>
        <strain evidence="1">CY1518</strain>
    </source>
</reference>
<protein>
    <submittedName>
        <fullName evidence="1">Type I-E CRISPR-associated protein Cse2/CasB</fullName>
    </submittedName>
</protein>
<keyword evidence="2" id="KW-1185">Reference proteome</keyword>
<dbReference type="NCBIfam" id="TIGR02548">
    <property type="entry name" value="casB_cse2"/>
    <property type="match status" value="1"/>
</dbReference>
<evidence type="ECO:0000313" key="1">
    <source>
        <dbReference type="EMBL" id="MCK0537916.1"/>
    </source>
</evidence>
<dbReference type="Pfam" id="PF09485">
    <property type="entry name" value="CRISPR_Cse2"/>
    <property type="match status" value="1"/>
</dbReference>
<proteinExistence type="predicted"/>
<sequence>MLTEGFRLLWHRLPAPQGESDKQRNHRLQTWASIALVLAEVRAESPGATLGGELGKEKNKTGKPHMSELRFQRLLACRTPGELVTHLRRALALIDKRGVSTVYLADNIALWWAERWRESQGWAASRPSQRLAFQWANDYFGARLQYQHDND</sequence>
<accession>A0ABT0E7V2</accession>
<dbReference type="InterPro" id="IPR038287">
    <property type="entry name" value="Cse2_sf"/>
</dbReference>
<gene>
    <name evidence="1" type="primary">casB</name>
    <name evidence="1" type="ORF">MU846_09350</name>
</gene>
<dbReference type="Gene3D" id="1.10.520.40">
    <property type="entry name" value="CRISPR-associated protein Cse2"/>
    <property type="match status" value="1"/>
</dbReference>